<feature type="non-terminal residue" evidence="2">
    <location>
        <position position="49"/>
    </location>
</feature>
<sequence length="49" mass="5419">MAANSEGAAMDQNDILNPLSLSKTEEFQSCESQSLTKLRVSEQRSFKVV</sequence>
<reference evidence="2" key="1">
    <citation type="submission" date="2014-12" db="EMBL/GenBank/DDBJ databases">
        <title>Insight into the proteome of Arion vulgaris.</title>
        <authorList>
            <person name="Aradska J."/>
            <person name="Bulat T."/>
            <person name="Smidak R."/>
            <person name="Sarate P."/>
            <person name="Gangsoo J."/>
            <person name="Sialana F."/>
            <person name="Bilban M."/>
            <person name="Lubec G."/>
        </authorList>
    </citation>
    <scope>NUCLEOTIDE SEQUENCE</scope>
    <source>
        <tissue evidence="2">Skin</tissue>
    </source>
</reference>
<accession>A0A0B7AFN3</accession>
<proteinExistence type="predicted"/>
<dbReference type="AlphaFoldDB" id="A0A0B7AFN3"/>
<gene>
    <name evidence="2" type="primary">ORF117755</name>
    <name evidence="1" type="synonym">ORF117749</name>
</gene>
<evidence type="ECO:0000313" key="2">
    <source>
        <dbReference type="EMBL" id="CEK79834.1"/>
    </source>
</evidence>
<evidence type="ECO:0000313" key="1">
    <source>
        <dbReference type="EMBL" id="CEK79833.1"/>
    </source>
</evidence>
<protein>
    <submittedName>
        <fullName evidence="2">Uncharacterized protein</fullName>
    </submittedName>
</protein>
<dbReference type="EMBL" id="HACG01032969">
    <property type="protein sequence ID" value="CEK79834.1"/>
    <property type="molecule type" value="Transcribed_RNA"/>
</dbReference>
<dbReference type="EMBL" id="HACG01032968">
    <property type="protein sequence ID" value="CEK79833.1"/>
    <property type="molecule type" value="Transcribed_RNA"/>
</dbReference>
<name>A0A0B7AFN3_9EUPU</name>
<organism evidence="2">
    <name type="scientific">Arion vulgaris</name>
    <dbReference type="NCBI Taxonomy" id="1028688"/>
    <lineage>
        <taxon>Eukaryota</taxon>
        <taxon>Metazoa</taxon>
        <taxon>Spiralia</taxon>
        <taxon>Lophotrochozoa</taxon>
        <taxon>Mollusca</taxon>
        <taxon>Gastropoda</taxon>
        <taxon>Heterobranchia</taxon>
        <taxon>Euthyneura</taxon>
        <taxon>Panpulmonata</taxon>
        <taxon>Eupulmonata</taxon>
        <taxon>Stylommatophora</taxon>
        <taxon>Helicina</taxon>
        <taxon>Arionoidea</taxon>
        <taxon>Arionidae</taxon>
        <taxon>Arion</taxon>
    </lineage>
</organism>